<dbReference type="Proteomes" id="UP001223390">
    <property type="component" value="Unassembled WGS sequence"/>
</dbReference>
<keyword evidence="2" id="KW-0489">Methyltransferase</keyword>
<dbReference type="Gene3D" id="3.40.50.150">
    <property type="entry name" value="Vaccinia Virus protein VP39"/>
    <property type="match status" value="1"/>
</dbReference>
<dbReference type="SUPFAM" id="SSF53335">
    <property type="entry name" value="S-adenosyl-L-methionine-dependent methyltransferases"/>
    <property type="match status" value="1"/>
</dbReference>
<evidence type="ECO:0000313" key="2">
    <source>
        <dbReference type="EMBL" id="MDK9500274.1"/>
    </source>
</evidence>
<dbReference type="CDD" id="cd02440">
    <property type="entry name" value="AdoMet_MTases"/>
    <property type="match status" value="1"/>
</dbReference>
<dbReference type="GO" id="GO:0032259">
    <property type="term" value="P:methylation"/>
    <property type="evidence" value="ECO:0007669"/>
    <property type="project" value="UniProtKB-KW"/>
</dbReference>
<dbReference type="PANTHER" id="PTHR43591:SF24">
    <property type="entry name" value="2-METHOXY-6-POLYPRENYL-1,4-BENZOQUINOL METHYLASE, MITOCHONDRIAL"/>
    <property type="match status" value="1"/>
</dbReference>
<protein>
    <submittedName>
        <fullName evidence="2">Methyltransferase domain-containing protein</fullName>
    </submittedName>
</protein>
<dbReference type="InterPro" id="IPR041698">
    <property type="entry name" value="Methyltransf_25"/>
</dbReference>
<dbReference type="GO" id="GO:0008168">
    <property type="term" value="F:methyltransferase activity"/>
    <property type="evidence" value="ECO:0007669"/>
    <property type="project" value="UniProtKB-KW"/>
</dbReference>
<organism evidence="2 3">
    <name type="scientific">Streptomyces katrae</name>
    <dbReference type="NCBI Taxonomy" id="68223"/>
    <lineage>
        <taxon>Bacteria</taxon>
        <taxon>Bacillati</taxon>
        <taxon>Actinomycetota</taxon>
        <taxon>Actinomycetes</taxon>
        <taxon>Kitasatosporales</taxon>
        <taxon>Streptomycetaceae</taxon>
        <taxon>Streptomyces</taxon>
    </lineage>
</organism>
<evidence type="ECO:0000259" key="1">
    <source>
        <dbReference type="Pfam" id="PF13649"/>
    </source>
</evidence>
<keyword evidence="2" id="KW-0808">Transferase</keyword>
<dbReference type="Pfam" id="PF13649">
    <property type="entry name" value="Methyltransf_25"/>
    <property type="match status" value="1"/>
</dbReference>
<evidence type="ECO:0000313" key="3">
    <source>
        <dbReference type="Proteomes" id="UP001223390"/>
    </source>
</evidence>
<proteinExistence type="predicted"/>
<dbReference type="EMBL" id="JASITI010000058">
    <property type="protein sequence ID" value="MDK9500274.1"/>
    <property type="molecule type" value="Genomic_DNA"/>
</dbReference>
<dbReference type="PANTHER" id="PTHR43591">
    <property type="entry name" value="METHYLTRANSFERASE"/>
    <property type="match status" value="1"/>
</dbReference>
<reference evidence="2 3" key="1">
    <citation type="submission" date="2023-05" db="EMBL/GenBank/DDBJ databases">
        <title>Sequencing and Assembly of Streptomyces sp. NP73.</title>
        <authorList>
            <person name="Konwar A.N."/>
            <person name="Saikia K."/>
            <person name="Thakur D."/>
        </authorList>
    </citation>
    <scope>NUCLEOTIDE SEQUENCE [LARGE SCALE GENOMIC DNA]</scope>
    <source>
        <strain evidence="2 3">NP73</strain>
    </source>
</reference>
<keyword evidence="3" id="KW-1185">Reference proteome</keyword>
<gene>
    <name evidence="2" type="ORF">QEZ40_005905</name>
</gene>
<dbReference type="RefSeq" id="WP_285345938.1">
    <property type="nucleotide sequence ID" value="NZ_JASITI010000058.1"/>
</dbReference>
<sequence length="277" mass="29427">MTETADAREADRALKAKHRTMWALGDYPAVATQVVAGLGPALVEACGVKDGDRVLDVAAGSGNASIPAALADADVVACDLTPELLAVGRKEAEARGAVLSWQEADAEALPFEDGTFDTVMSCVGVMFAPHHQTTADELVRVCRPGGTIGLLSWTPEGFIGQMFATMKPYAPPPPPGAQPPPLWGNEEHVRTLLGDRVTGVEARRRALRVDAFREPEDFREFFKAAYGPTIAVYRSIAGDPERTAALDGALADLAAGALRDGAMDWEYLLLTARRATA</sequence>
<feature type="domain" description="Methyltransferase" evidence="1">
    <location>
        <begin position="54"/>
        <end position="146"/>
    </location>
</feature>
<comment type="caution">
    <text evidence="2">The sequence shown here is derived from an EMBL/GenBank/DDBJ whole genome shotgun (WGS) entry which is preliminary data.</text>
</comment>
<accession>A0ABT7H330</accession>
<dbReference type="InterPro" id="IPR029063">
    <property type="entry name" value="SAM-dependent_MTases_sf"/>
</dbReference>
<name>A0ABT7H330_9ACTN</name>